<dbReference type="Gene3D" id="2.40.240.10">
    <property type="entry name" value="Ribosomal Protein L25, Chain P"/>
    <property type="match status" value="1"/>
</dbReference>
<evidence type="ECO:0000256" key="4">
    <source>
        <dbReference type="ARBA" id="ARBA00023274"/>
    </source>
</evidence>
<dbReference type="RefSeq" id="WP_282199188.1">
    <property type="nucleotide sequence ID" value="NZ_BOQE01000001.1"/>
</dbReference>
<evidence type="ECO:0000256" key="2">
    <source>
        <dbReference type="ARBA" id="ARBA00022884"/>
    </source>
</evidence>
<keyword evidence="10" id="KW-1185">Reference proteome</keyword>
<dbReference type="InterPro" id="IPR037121">
    <property type="entry name" value="Ribosomal_bL25_C"/>
</dbReference>
<dbReference type="GO" id="GO:0003735">
    <property type="term" value="F:structural constituent of ribosome"/>
    <property type="evidence" value="ECO:0007669"/>
    <property type="project" value="InterPro"/>
</dbReference>
<dbReference type="HAMAP" id="MF_01334">
    <property type="entry name" value="Ribosomal_bL25_CTC"/>
    <property type="match status" value="1"/>
</dbReference>
<protein>
    <recommendedName>
        <fullName evidence="5">Large ribosomal subunit protein bL25</fullName>
    </recommendedName>
    <alternativeName>
        <fullName evidence="5">General stress protein CTC</fullName>
    </alternativeName>
</protein>
<dbReference type="Proteomes" id="UP001057291">
    <property type="component" value="Unassembled WGS sequence"/>
</dbReference>
<comment type="similarity">
    <text evidence="5">Belongs to the bacterial ribosomal protein bL25 family. CTC subfamily.</text>
</comment>
<keyword evidence="2 5" id="KW-0694">RNA-binding</keyword>
<evidence type="ECO:0000256" key="6">
    <source>
        <dbReference type="SAM" id="MobiDB-lite"/>
    </source>
</evidence>
<dbReference type="InterPro" id="IPR029751">
    <property type="entry name" value="Ribosomal_L25_dom"/>
</dbReference>
<dbReference type="PANTHER" id="PTHR33284:SF1">
    <property type="entry name" value="RIBOSOMAL PROTEIN L25_GLN-TRNA SYNTHETASE, ANTI-CODON-BINDING DOMAIN-CONTAINING PROTEIN"/>
    <property type="match status" value="1"/>
</dbReference>
<feature type="compositionally biased region" description="Basic and acidic residues" evidence="6">
    <location>
        <begin position="191"/>
        <end position="211"/>
    </location>
</feature>
<dbReference type="Pfam" id="PF01386">
    <property type="entry name" value="Ribosomal_L25p"/>
    <property type="match status" value="1"/>
</dbReference>
<feature type="region of interest" description="Disordered" evidence="6">
    <location>
        <begin position="186"/>
        <end position="211"/>
    </location>
</feature>
<sequence length="211" mass="23332">MERIILQAGLRTALTKGERNQIRREGGVPAILYGKSVEPTPIYITPEAFKKLAHHNGYGLVELQVDGKGTYSAMVHKIEREPVSKRVLHIDFHAVQMNEPVDVDVPIILVGLEQVEKRGGIVQQQVREVMVRALPADVPEHVSADISSLEIGQALLVGQLPIPERCELKSDPDQVVLSVIEPKNAPPELEIEPKEPELVHDTEGKGEEAYV</sequence>
<feature type="domain" description="Large ribosomal subunit protein bL25 beta" evidence="8">
    <location>
        <begin position="101"/>
        <end position="183"/>
    </location>
</feature>
<proteinExistence type="inferred from homology"/>
<keyword evidence="4 5" id="KW-0687">Ribonucleoprotein</keyword>
<evidence type="ECO:0000256" key="1">
    <source>
        <dbReference type="ARBA" id="ARBA00022730"/>
    </source>
</evidence>
<dbReference type="GO" id="GO:0006412">
    <property type="term" value="P:translation"/>
    <property type="evidence" value="ECO:0007669"/>
    <property type="project" value="UniProtKB-UniRule"/>
</dbReference>
<organism evidence="9 10">
    <name type="scientific">Collibacillus ludicampi</name>
    <dbReference type="NCBI Taxonomy" id="2771369"/>
    <lineage>
        <taxon>Bacteria</taxon>
        <taxon>Bacillati</taxon>
        <taxon>Bacillota</taxon>
        <taxon>Bacilli</taxon>
        <taxon>Bacillales</taxon>
        <taxon>Alicyclobacillaceae</taxon>
        <taxon>Collibacillus</taxon>
    </lineage>
</organism>
<evidence type="ECO:0000259" key="7">
    <source>
        <dbReference type="Pfam" id="PF01386"/>
    </source>
</evidence>
<dbReference type="Gene3D" id="2.170.120.20">
    <property type="entry name" value="Ribosomal protein L25, beta domain"/>
    <property type="match status" value="1"/>
</dbReference>
<accession>A0AAV4LE60</accession>
<dbReference type="InterPro" id="IPR001021">
    <property type="entry name" value="Ribosomal_bL25_long"/>
</dbReference>
<dbReference type="InterPro" id="IPR020930">
    <property type="entry name" value="Ribosomal_uL5_bac-type"/>
</dbReference>
<dbReference type="SUPFAM" id="SSF50715">
    <property type="entry name" value="Ribosomal protein L25-like"/>
    <property type="match status" value="1"/>
</dbReference>
<dbReference type="AlphaFoldDB" id="A0AAV4LE60"/>
<dbReference type="GO" id="GO:0022625">
    <property type="term" value="C:cytosolic large ribosomal subunit"/>
    <property type="evidence" value="ECO:0007669"/>
    <property type="project" value="TreeGrafter"/>
</dbReference>
<name>A0AAV4LE60_9BACL</name>
<dbReference type="PANTHER" id="PTHR33284">
    <property type="entry name" value="RIBOSOMAL PROTEIN L25/GLN-TRNA SYNTHETASE, ANTI-CODON-BINDING DOMAIN-CONTAINING PROTEIN"/>
    <property type="match status" value="1"/>
</dbReference>
<evidence type="ECO:0000256" key="5">
    <source>
        <dbReference type="HAMAP-Rule" id="MF_01334"/>
    </source>
</evidence>
<comment type="function">
    <text evidence="5">This is one of the proteins that binds to the 5S RNA in the ribosome where it forms part of the central protuberance.</text>
</comment>
<evidence type="ECO:0000256" key="3">
    <source>
        <dbReference type="ARBA" id="ARBA00022980"/>
    </source>
</evidence>
<comment type="caution">
    <text evidence="9">The sequence shown here is derived from an EMBL/GenBank/DDBJ whole genome shotgun (WGS) entry which is preliminary data.</text>
</comment>
<reference evidence="9" key="1">
    <citation type="journal article" date="2023" name="Int. J. Syst. Evol. Microbiol.">
        <title>Collibacillus ludicampi gen. nov., sp. nov., a new soil bacterium of the family Alicyclobacillaceae.</title>
        <authorList>
            <person name="Jojima T."/>
            <person name="Ioku Y."/>
            <person name="Fukuta Y."/>
            <person name="Shirasaka N."/>
            <person name="Matsumura Y."/>
            <person name="Mori M."/>
        </authorList>
    </citation>
    <scope>NUCLEOTIDE SEQUENCE</scope>
    <source>
        <strain evidence="9">TP075</strain>
    </source>
</reference>
<dbReference type="InterPro" id="IPR020056">
    <property type="entry name" value="Rbsml_bL25/Gln-tRNA_synth_N"/>
</dbReference>
<gene>
    <name evidence="5 9" type="primary">rplY</name>
    <name evidence="5" type="synonym">ctc</name>
    <name evidence="9" type="ORF">DNHGIG_15920</name>
</gene>
<evidence type="ECO:0000259" key="8">
    <source>
        <dbReference type="Pfam" id="PF14693"/>
    </source>
</evidence>
<evidence type="ECO:0000313" key="9">
    <source>
        <dbReference type="EMBL" id="GIM46043.1"/>
    </source>
</evidence>
<feature type="domain" description="Large ribosomal subunit protein bL25 L25" evidence="7">
    <location>
        <begin position="6"/>
        <end position="92"/>
    </location>
</feature>
<dbReference type="EMBL" id="BOQE01000001">
    <property type="protein sequence ID" value="GIM46043.1"/>
    <property type="molecule type" value="Genomic_DNA"/>
</dbReference>
<dbReference type="NCBIfam" id="TIGR00731">
    <property type="entry name" value="bL25_bact_ctc"/>
    <property type="match status" value="1"/>
</dbReference>
<dbReference type="CDD" id="cd00495">
    <property type="entry name" value="Ribosomal_L25_TL5_CTC"/>
    <property type="match status" value="1"/>
</dbReference>
<dbReference type="InterPro" id="IPR011035">
    <property type="entry name" value="Ribosomal_bL25/Gln-tRNA_synth"/>
</dbReference>
<comment type="subunit">
    <text evidence="5">Part of the 50S ribosomal subunit; part of the 5S rRNA/L5/L18/L25 subcomplex. Contacts the 5S rRNA. Binds to the 5S rRNA independently of L5 and L18.</text>
</comment>
<keyword evidence="3 5" id="KW-0689">Ribosomal protein</keyword>
<dbReference type="InterPro" id="IPR020057">
    <property type="entry name" value="Ribosomal_bL25_b-dom"/>
</dbReference>
<dbReference type="Pfam" id="PF14693">
    <property type="entry name" value="Ribosomal_TL5_C"/>
    <property type="match status" value="1"/>
</dbReference>
<evidence type="ECO:0000313" key="10">
    <source>
        <dbReference type="Proteomes" id="UP001057291"/>
    </source>
</evidence>
<keyword evidence="1 5" id="KW-0699">rRNA-binding</keyword>
<dbReference type="GO" id="GO:0008097">
    <property type="term" value="F:5S rRNA binding"/>
    <property type="evidence" value="ECO:0007669"/>
    <property type="project" value="InterPro"/>
</dbReference>